<evidence type="ECO:0000256" key="5">
    <source>
        <dbReference type="ARBA" id="ARBA00023015"/>
    </source>
</evidence>
<feature type="region of interest" description="Disordered" evidence="9">
    <location>
        <begin position="1"/>
        <end position="46"/>
    </location>
</feature>
<dbReference type="PANTHER" id="PTHR10593:SF10">
    <property type="entry name" value="OS08G0467100 PROTEIN"/>
    <property type="match status" value="1"/>
</dbReference>
<dbReference type="Pfam" id="PF22996">
    <property type="entry name" value="C2H2-2nd_BIRD-IDD"/>
    <property type="match status" value="1"/>
</dbReference>
<keyword evidence="4" id="KW-0862">Zinc</keyword>
<evidence type="ECO:0000259" key="10">
    <source>
        <dbReference type="PROSITE" id="PS50108"/>
    </source>
</evidence>
<keyword evidence="2" id="KW-0677">Repeat</keyword>
<dbReference type="AlphaFoldDB" id="A0A3S3Q557"/>
<keyword evidence="3 7" id="KW-0863">Zinc-finger</keyword>
<feature type="domain" description="C2H2-type" evidence="11">
    <location>
        <begin position="61"/>
        <end position="83"/>
    </location>
</feature>
<evidence type="ECO:0000313" key="12">
    <source>
        <dbReference type="EMBL" id="RWR79542.1"/>
    </source>
</evidence>
<accession>A0A3S3Q557</accession>
<dbReference type="PROSITE" id="PS50157">
    <property type="entry name" value="ZINC_FINGER_C2H2_2"/>
    <property type="match status" value="1"/>
</dbReference>
<feature type="coiled-coil region" evidence="8">
    <location>
        <begin position="333"/>
        <end position="367"/>
    </location>
</feature>
<keyword evidence="13" id="KW-1185">Reference proteome</keyword>
<proteinExistence type="predicted"/>
<keyword evidence="5" id="KW-0805">Transcription regulation</keyword>
<dbReference type="Gene3D" id="3.30.160.60">
    <property type="entry name" value="Classic Zinc Finger"/>
    <property type="match status" value="1"/>
</dbReference>
<evidence type="ECO:0000256" key="6">
    <source>
        <dbReference type="ARBA" id="ARBA00023163"/>
    </source>
</evidence>
<dbReference type="EMBL" id="QPKB01000003">
    <property type="protein sequence ID" value="RWR79542.1"/>
    <property type="molecule type" value="Genomic_DNA"/>
</dbReference>
<feature type="domain" description="CRIB" evidence="10">
    <location>
        <begin position="404"/>
        <end position="419"/>
    </location>
</feature>
<protein>
    <submittedName>
        <fullName evidence="12">Zinc finger protein</fullName>
    </submittedName>
</protein>
<evidence type="ECO:0000256" key="1">
    <source>
        <dbReference type="ARBA" id="ARBA00022723"/>
    </source>
</evidence>
<keyword evidence="1" id="KW-0479">Metal-binding</keyword>
<dbReference type="Pfam" id="PF00096">
    <property type="entry name" value="zf-C2H2"/>
    <property type="match status" value="1"/>
</dbReference>
<evidence type="ECO:0000256" key="9">
    <source>
        <dbReference type="SAM" id="MobiDB-lite"/>
    </source>
</evidence>
<name>A0A3S3Q557_9MAGN</name>
<dbReference type="InterPro" id="IPR055186">
    <property type="entry name" value="C2H2-2nd_BIRD-IDD"/>
</dbReference>
<keyword evidence="8" id="KW-0175">Coiled coil</keyword>
<feature type="compositionally biased region" description="Polar residues" evidence="9">
    <location>
        <begin position="290"/>
        <end position="306"/>
    </location>
</feature>
<dbReference type="PANTHER" id="PTHR10593">
    <property type="entry name" value="SERINE/THREONINE-PROTEIN KINASE RIO"/>
    <property type="match status" value="1"/>
</dbReference>
<evidence type="ECO:0000256" key="8">
    <source>
        <dbReference type="SAM" id="Coils"/>
    </source>
</evidence>
<evidence type="ECO:0000313" key="13">
    <source>
        <dbReference type="Proteomes" id="UP000283530"/>
    </source>
</evidence>
<feature type="compositionally biased region" description="Pro residues" evidence="9">
    <location>
        <begin position="1"/>
        <end position="10"/>
    </location>
</feature>
<comment type="caution">
    <text evidence="12">The sequence shown here is derived from an EMBL/GenBank/DDBJ whole genome shotgun (WGS) entry which is preliminary data.</text>
</comment>
<dbReference type="OrthoDB" id="6354171at2759"/>
<evidence type="ECO:0000256" key="2">
    <source>
        <dbReference type="ARBA" id="ARBA00022737"/>
    </source>
</evidence>
<dbReference type="InterPro" id="IPR000095">
    <property type="entry name" value="CRIB_dom"/>
</dbReference>
<dbReference type="GO" id="GO:0003700">
    <property type="term" value="F:DNA-binding transcription factor activity"/>
    <property type="evidence" value="ECO:0007669"/>
    <property type="project" value="TreeGrafter"/>
</dbReference>
<dbReference type="GO" id="GO:0005634">
    <property type="term" value="C:nucleus"/>
    <property type="evidence" value="ECO:0007669"/>
    <property type="project" value="TreeGrafter"/>
</dbReference>
<dbReference type="STRING" id="337451.A0A3S3Q557"/>
<reference evidence="12 13" key="1">
    <citation type="journal article" date="2019" name="Nat. Plants">
        <title>Stout camphor tree genome fills gaps in understanding of flowering plant genome evolution.</title>
        <authorList>
            <person name="Chaw S.M."/>
            <person name="Liu Y.C."/>
            <person name="Wu Y.W."/>
            <person name="Wang H.Y."/>
            <person name="Lin C.I."/>
            <person name="Wu C.S."/>
            <person name="Ke H.M."/>
            <person name="Chang L.Y."/>
            <person name="Hsu C.Y."/>
            <person name="Yang H.T."/>
            <person name="Sudianto E."/>
            <person name="Hsu M.H."/>
            <person name="Wu K.P."/>
            <person name="Wang L.N."/>
            <person name="Leebens-Mack J.H."/>
            <person name="Tsai I.J."/>
        </authorList>
    </citation>
    <scope>NUCLEOTIDE SEQUENCE [LARGE SCALE GENOMIC DNA]</scope>
    <source>
        <strain evidence="13">cv. Chaw 1501</strain>
        <tissue evidence="12">Young leaves</tissue>
    </source>
</reference>
<dbReference type="PROSITE" id="PS50108">
    <property type="entry name" value="CRIB"/>
    <property type="match status" value="1"/>
</dbReference>
<dbReference type="InterPro" id="IPR036236">
    <property type="entry name" value="Znf_C2H2_sf"/>
</dbReference>
<dbReference type="Proteomes" id="UP000283530">
    <property type="component" value="Unassembled WGS sequence"/>
</dbReference>
<dbReference type="InterPro" id="IPR031140">
    <property type="entry name" value="IDD1-16"/>
</dbReference>
<evidence type="ECO:0000256" key="7">
    <source>
        <dbReference type="PROSITE-ProRule" id="PRU00042"/>
    </source>
</evidence>
<dbReference type="FunFam" id="3.30.160.60:FF:000554">
    <property type="entry name" value="protein indeterminate-domain 12-like"/>
    <property type="match status" value="1"/>
</dbReference>
<dbReference type="InterPro" id="IPR055187">
    <property type="entry name" value="C2CH-3rd_BIRD-IDD"/>
</dbReference>
<dbReference type="Pfam" id="PF22995">
    <property type="entry name" value="C2CH-3rd_BIRD-IDD"/>
    <property type="match status" value="1"/>
</dbReference>
<feature type="region of interest" description="Disordered" evidence="9">
    <location>
        <begin position="290"/>
        <end position="310"/>
    </location>
</feature>
<dbReference type="InterPro" id="IPR013087">
    <property type="entry name" value="Znf_C2H2_type"/>
</dbReference>
<evidence type="ECO:0000256" key="4">
    <source>
        <dbReference type="ARBA" id="ARBA00022833"/>
    </source>
</evidence>
<dbReference type="PROSITE" id="PS00028">
    <property type="entry name" value="ZINC_FINGER_C2H2_1"/>
    <property type="match status" value="1"/>
</dbReference>
<dbReference type="GO" id="GO:0008270">
    <property type="term" value="F:zinc ion binding"/>
    <property type="evidence" value="ECO:0007669"/>
    <property type="project" value="UniProtKB-KW"/>
</dbReference>
<gene>
    <name evidence="12" type="ORF">CKAN_00811900</name>
</gene>
<organism evidence="12 13">
    <name type="scientific">Cinnamomum micranthum f. kanehirae</name>
    <dbReference type="NCBI Taxonomy" id="337451"/>
    <lineage>
        <taxon>Eukaryota</taxon>
        <taxon>Viridiplantae</taxon>
        <taxon>Streptophyta</taxon>
        <taxon>Embryophyta</taxon>
        <taxon>Tracheophyta</taxon>
        <taxon>Spermatophyta</taxon>
        <taxon>Magnoliopsida</taxon>
        <taxon>Magnoliidae</taxon>
        <taxon>Laurales</taxon>
        <taxon>Lauraceae</taxon>
        <taxon>Cinnamomum</taxon>
    </lineage>
</organism>
<dbReference type="SUPFAM" id="SSF57667">
    <property type="entry name" value="beta-beta-alpha zinc fingers"/>
    <property type="match status" value="1"/>
</dbReference>
<evidence type="ECO:0000259" key="11">
    <source>
        <dbReference type="PROSITE" id="PS50157"/>
    </source>
</evidence>
<sequence length="495" mass="55843">MFASPSPPQGNSPSYTIPSQPLPCMDISRNSKRKRRPAGTPDPDAEVVRLSPKTLLESDRYVCEICSQGFQRDQNLQMHRRRHKVPWKLLKRETLEVRKRVFVCPEPSCLHHDPCHALGDLVGIKKHFRRKHSNHKQWVCEKCSKGYAVQSDYKAHLKTCGTRGHTCDCGRVFSRVESFIEHQDACVGRTQPELQAPRPACLSRTASITSPSDGTNISAGTWQRWRLQKHTEAVFLLPNQIPSVTNLHHNNLELHLLPSSNSLSSTLNASISHNSGEKHDAQLHLSIGSTSSDFNINTDPDQSSQRSNEESALVAMRLKEIANEQLCVAISENALADEMRHQAMREIELAEKEFADAKRIRQHAQMEIDKARILKEHATKKINGALLQITCHACKQQFQSTTLVSAPADENSRHQLHIGCNERRRRACSLLCGCYHLLIVCKDMVLMGDSSPLLMQDFIMGCLIVAVYYNHFEVKMLTSKAVQLGKKGPLLDKRH</sequence>
<keyword evidence="6" id="KW-0804">Transcription</keyword>
<dbReference type="SMART" id="SM00355">
    <property type="entry name" value="ZnF_C2H2"/>
    <property type="match status" value="3"/>
</dbReference>
<evidence type="ECO:0000256" key="3">
    <source>
        <dbReference type="ARBA" id="ARBA00022771"/>
    </source>
</evidence>